<dbReference type="GO" id="GO:0005509">
    <property type="term" value="F:calcium ion binding"/>
    <property type="evidence" value="ECO:0007669"/>
    <property type="project" value="InterPro"/>
</dbReference>
<keyword evidence="14 16" id="KW-0472">Membrane</keyword>
<dbReference type="Pfam" id="PF03982">
    <property type="entry name" value="DAGAT"/>
    <property type="match status" value="1"/>
</dbReference>
<dbReference type="EC" id="2.3.1.20" evidence="5"/>
<evidence type="ECO:0000256" key="12">
    <source>
        <dbReference type="ARBA" id="ARBA00022989"/>
    </source>
</evidence>
<evidence type="ECO:0000256" key="6">
    <source>
        <dbReference type="ARBA" id="ARBA00022516"/>
    </source>
</evidence>
<proteinExistence type="inferred from homology"/>
<dbReference type="PROSITE" id="PS50222">
    <property type="entry name" value="EF_HAND_2"/>
    <property type="match status" value="2"/>
</dbReference>
<evidence type="ECO:0000256" key="4">
    <source>
        <dbReference type="ARBA" id="ARBA00005420"/>
    </source>
</evidence>
<protein>
    <recommendedName>
        <fullName evidence="5">diacylglycerol O-acyltransferase</fullName>
        <ecNumber evidence="5">2.3.1.20</ecNumber>
    </recommendedName>
</protein>
<organism evidence="18 19">
    <name type="scientific">Aphanomyces astaci</name>
    <name type="common">Crayfish plague agent</name>
    <dbReference type="NCBI Taxonomy" id="112090"/>
    <lineage>
        <taxon>Eukaryota</taxon>
        <taxon>Sar</taxon>
        <taxon>Stramenopiles</taxon>
        <taxon>Oomycota</taxon>
        <taxon>Saprolegniomycetes</taxon>
        <taxon>Saprolegniales</taxon>
        <taxon>Verrucalvaceae</taxon>
        <taxon>Aphanomyces</taxon>
    </lineage>
</organism>
<sequence length="528" mass="59336">MGLFLFYSSWLGSIGFFIASLAALAIYPPSRVPLALFYGVYGGALYLLPWGTWTRFCDCVRWFNEDSVPYFQGQKLVFDDGVTPCAAKSKSLLSFHPHGVLVCGCAVRWLATDLLFVLPVIAQIMYWAGGGPANRSSFEMLAKEGTNIGLLPGGFEEASLFTYKKHRVFLNNRKGFIKLGLQYGYKVHPVYTFGEEDTFWTLPYFASLRLFLNQYKIPTVVFWGQWWCPFMPHPSAKLVTVVGPPLALPLTPSPTKEDVDKYHALYVDALQTLFDKFKAEYASTPDATLEIWFLRANRLDLPTDKQWVDSTMSSIWERLNEPNVTKAFEYFDRSRKGRISYDDVKATLRVLGLMKPEMALSASPPLPSGLFAGGRQPAAAFVTEQMAFELMHQWDRNQDGIVDMQEFQFAFAKQIHATTTDKLSDSVAATQASPEHQPQGIDTTYQYLAPQMATAVPVPPPAPCQCCHDTTMDNSRCRANDCSVTWRSPFVFSGILGFAGMTLWKNLYFLTSTVGVTAPTVLVKKYRF</sequence>
<keyword evidence="15" id="KW-0012">Acyltransferase</keyword>
<dbReference type="InterPro" id="IPR002048">
    <property type="entry name" value="EF_hand_dom"/>
</dbReference>
<dbReference type="CDD" id="cd07987">
    <property type="entry name" value="LPLAT_MGAT-like"/>
    <property type="match status" value="1"/>
</dbReference>
<evidence type="ECO:0000256" key="10">
    <source>
        <dbReference type="ARBA" id="ARBA00022824"/>
    </source>
</evidence>
<feature type="domain" description="EF-hand" evidence="17">
    <location>
        <begin position="382"/>
        <end position="417"/>
    </location>
</feature>
<evidence type="ECO:0000313" key="19">
    <source>
        <dbReference type="Proteomes" id="UP000286510"/>
    </source>
</evidence>
<dbReference type="PANTHER" id="PTHR12317">
    <property type="entry name" value="DIACYLGLYCEROL O-ACYLTRANSFERASE"/>
    <property type="match status" value="1"/>
</dbReference>
<accession>A0A418G1T5</accession>
<evidence type="ECO:0000256" key="2">
    <source>
        <dbReference type="ARBA" id="ARBA00004771"/>
    </source>
</evidence>
<name>A0A418G1T5_APHAT</name>
<dbReference type="InterPro" id="IPR007130">
    <property type="entry name" value="DAGAT"/>
</dbReference>
<dbReference type="SUPFAM" id="SSF47473">
    <property type="entry name" value="EF-hand"/>
    <property type="match status" value="1"/>
</dbReference>
<keyword evidence="6" id="KW-0444">Lipid biosynthesis</keyword>
<dbReference type="GO" id="GO:0005789">
    <property type="term" value="C:endoplasmic reticulum membrane"/>
    <property type="evidence" value="ECO:0007669"/>
    <property type="project" value="UniProtKB-SubCell"/>
</dbReference>
<dbReference type="InterPro" id="IPR011992">
    <property type="entry name" value="EF-hand-dom_pair"/>
</dbReference>
<evidence type="ECO:0000256" key="5">
    <source>
        <dbReference type="ARBA" id="ARBA00013244"/>
    </source>
</evidence>
<evidence type="ECO:0000256" key="15">
    <source>
        <dbReference type="ARBA" id="ARBA00023315"/>
    </source>
</evidence>
<gene>
    <name evidence="18" type="ORF">DYB26_009252</name>
</gene>
<dbReference type="Proteomes" id="UP000286510">
    <property type="component" value="Unassembled WGS sequence"/>
</dbReference>
<evidence type="ECO:0000256" key="3">
    <source>
        <dbReference type="ARBA" id="ARBA00005189"/>
    </source>
</evidence>
<evidence type="ECO:0000256" key="11">
    <source>
        <dbReference type="ARBA" id="ARBA00022837"/>
    </source>
</evidence>
<dbReference type="Gene3D" id="1.10.238.10">
    <property type="entry name" value="EF-hand"/>
    <property type="match status" value="1"/>
</dbReference>
<dbReference type="InterPro" id="IPR018247">
    <property type="entry name" value="EF_Hand_1_Ca_BS"/>
</dbReference>
<evidence type="ECO:0000256" key="13">
    <source>
        <dbReference type="ARBA" id="ARBA00023098"/>
    </source>
</evidence>
<evidence type="ECO:0000256" key="9">
    <source>
        <dbReference type="ARBA" id="ARBA00022798"/>
    </source>
</evidence>
<keyword evidence="10" id="KW-0256">Endoplasmic reticulum</keyword>
<reference evidence="18 19" key="1">
    <citation type="submission" date="2018-08" db="EMBL/GenBank/DDBJ databases">
        <title>Aphanomyces genome sequencing and annotation.</title>
        <authorList>
            <person name="Minardi D."/>
            <person name="Oidtmann B."/>
            <person name="Van Der Giezen M."/>
            <person name="Studholme D.J."/>
        </authorList>
    </citation>
    <scope>NUCLEOTIDE SEQUENCE [LARGE SCALE GENOMIC DNA]</scope>
    <source>
        <strain evidence="18 19">FDL457</strain>
    </source>
</reference>
<comment type="pathway">
    <text evidence="2">Glycerolipid metabolism; triacylglycerol biosynthesis.</text>
</comment>
<keyword evidence="13" id="KW-0443">Lipid metabolism</keyword>
<evidence type="ECO:0000259" key="17">
    <source>
        <dbReference type="PROSITE" id="PS50222"/>
    </source>
</evidence>
<comment type="pathway">
    <text evidence="3">Lipid metabolism.</text>
</comment>
<evidence type="ECO:0000256" key="14">
    <source>
        <dbReference type="ARBA" id="ARBA00023136"/>
    </source>
</evidence>
<dbReference type="EMBL" id="QUTF01003263">
    <property type="protein sequence ID" value="RHZ42024.1"/>
    <property type="molecule type" value="Genomic_DNA"/>
</dbReference>
<feature type="transmembrane region" description="Helical" evidence="16">
    <location>
        <begin position="34"/>
        <end position="53"/>
    </location>
</feature>
<dbReference type="GO" id="GO:0006071">
    <property type="term" value="P:glycerol metabolic process"/>
    <property type="evidence" value="ECO:0007669"/>
    <property type="project" value="UniProtKB-KW"/>
</dbReference>
<comment type="similarity">
    <text evidence="4">Belongs to the diacylglycerol acyltransferase family.</text>
</comment>
<dbReference type="AlphaFoldDB" id="A0A418G1T5"/>
<keyword evidence="12 16" id="KW-1133">Transmembrane helix</keyword>
<keyword evidence="9" id="KW-0319">Glycerol metabolism</keyword>
<keyword evidence="11" id="KW-0106">Calcium</keyword>
<evidence type="ECO:0000256" key="16">
    <source>
        <dbReference type="SAM" id="Phobius"/>
    </source>
</evidence>
<comment type="subcellular location">
    <subcellularLocation>
        <location evidence="1">Endoplasmic reticulum membrane</location>
        <topology evidence="1">Multi-pass membrane protein</topology>
    </subcellularLocation>
</comment>
<dbReference type="PANTHER" id="PTHR12317:SF0">
    <property type="entry name" value="ACYLTRANSFERASE"/>
    <property type="match status" value="1"/>
</dbReference>
<evidence type="ECO:0000256" key="7">
    <source>
        <dbReference type="ARBA" id="ARBA00022679"/>
    </source>
</evidence>
<comment type="caution">
    <text evidence="18">The sequence shown here is derived from an EMBL/GenBank/DDBJ whole genome shotgun (WGS) entry which is preliminary data.</text>
</comment>
<feature type="domain" description="EF-hand" evidence="17">
    <location>
        <begin position="319"/>
        <end position="354"/>
    </location>
</feature>
<evidence type="ECO:0000256" key="8">
    <source>
        <dbReference type="ARBA" id="ARBA00022692"/>
    </source>
</evidence>
<evidence type="ECO:0000256" key="1">
    <source>
        <dbReference type="ARBA" id="ARBA00004477"/>
    </source>
</evidence>
<dbReference type="SMART" id="SM00054">
    <property type="entry name" value="EFh"/>
    <property type="match status" value="2"/>
</dbReference>
<dbReference type="PROSITE" id="PS00018">
    <property type="entry name" value="EF_HAND_1"/>
    <property type="match status" value="1"/>
</dbReference>
<evidence type="ECO:0000313" key="18">
    <source>
        <dbReference type="EMBL" id="RHZ42024.1"/>
    </source>
</evidence>
<dbReference type="GO" id="GO:0019432">
    <property type="term" value="P:triglyceride biosynthetic process"/>
    <property type="evidence" value="ECO:0007669"/>
    <property type="project" value="TreeGrafter"/>
</dbReference>
<dbReference type="VEuPathDB" id="FungiDB:H257_04808"/>
<feature type="transmembrane region" description="Helical" evidence="16">
    <location>
        <begin position="6"/>
        <end position="27"/>
    </location>
</feature>
<dbReference type="VEuPathDB" id="FungiDB:H257_04477"/>
<keyword evidence="7" id="KW-0808">Transferase</keyword>
<dbReference type="GO" id="GO:0004144">
    <property type="term" value="F:diacylglycerol O-acyltransferase activity"/>
    <property type="evidence" value="ECO:0007669"/>
    <property type="project" value="UniProtKB-EC"/>
</dbReference>
<keyword evidence="8 16" id="KW-0812">Transmembrane</keyword>